<accession>A0A915L3N2</accession>
<organism evidence="1 2">
    <name type="scientific">Romanomermis culicivorax</name>
    <name type="common">Nematode worm</name>
    <dbReference type="NCBI Taxonomy" id="13658"/>
    <lineage>
        <taxon>Eukaryota</taxon>
        <taxon>Metazoa</taxon>
        <taxon>Ecdysozoa</taxon>
        <taxon>Nematoda</taxon>
        <taxon>Enoplea</taxon>
        <taxon>Dorylaimia</taxon>
        <taxon>Mermithida</taxon>
        <taxon>Mermithoidea</taxon>
        <taxon>Mermithidae</taxon>
        <taxon>Romanomermis</taxon>
    </lineage>
</organism>
<name>A0A915L3N2_ROMCU</name>
<dbReference type="WBParaSite" id="nRc.2.0.1.t45351-RA">
    <property type="protein sequence ID" value="nRc.2.0.1.t45351-RA"/>
    <property type="gene ID" value="nRc.2.0.1.g45351"/>
</dbReference>
<dbReference type="Proteomes" id="UP000887565">
    <property type="component" value="Unplaced"/>
</dbReference>
<protein>
    <submittedName>
        <fullName evidence="2">Uncharacterized protein</fullName>
    </submittedName>
</protein>
<dbReference type="AlphaFoldDB" id="A0A915L3N2"/>
<evidence type="ECO:0000313" key="2">
    <source>
        <dbReference type="WBParaSite" id="nRc.2.0.1.t45351-RA"/>
    </source>
</evidence>
<proteinExistence type="predicted"/>
<sequence>MTFAWNKNRHTPTALLPSYQKLLLHTHRIKLNLDNEMWLVGDFGNYSSNNFFTRTIIFNTDASQNVSAVHNH</sequence>
<keyword evidence="1" id="KW-1185">Reference proteome</keyword>
<evidence type="ECO:0000313" key="1">
    <source>
        <dbReference type="Proteomes" id="UP000887565"/>
    </source>
</evidence>
<reference evidence="2" key="1">
    <citation type="submission" date="2022-11" db="UniProtKB">
        <authorList>
            <consortium name="WormBaseParasite"/>
        </authorList>
    </citation>
    <scope>IDENTIFICATION</scope>
</reference>